<dbReference type="AlphaFoldDB" id="A0A1C6VTK6"/>
<dbReference type="InterPro" id="IPR024079">
    <property type="entry name" value="MetalloPept_cat_dom_sf"/>
</dbReference>
<keyword evidence="2" id="KW-0732">Signal</keyword>
<evidence type="ECO:0008006" key="5">
    <source>
        <dbReference type="Google" id="ProtNLM"/>
    </source>
</evidence>
<dbReference type="GO" id="GO:0008237">
    <property type="term" value="F:metallopeptidase activity"/>
    <property type="evidence" value="ECO:0007669"/>
    <property type="project" value="InterPro"/>
</dbReference>
<evidence type="ECO:0000256" key="2">
    <source>
        <dbReference type="SAM" id="SignalP"/>
    </source>
</evidence>
<name>A0A1C6VTK6_9ACTN</name>
<feature type="chain" id="PRO_5008749024" description="Peptidase M10 metallopeptidase domain-containing protein" evidence="2">
    <location>
        <begin position="25"/>
        <end position="173"/>
    </location>
</feature>
<dbReference type="SUPFAM" id="SSF55486">
    <property type="entry name" value="Metalloproteases ('zincins'), catalytic domain"/>
    <property type="match status" value="1"/>
</dbReference>
<dbReference type="OrthoDB" id="7594344at2"/>
<feature type="signal peptide" evidence="2">
    <location>
        <begin position="1"/>
        <end position="24"/>
    </location>
</feature>
<evidence type="ECO:0000313" key="4">
    <source>
        <dbReference type="Proteomes" id="UP000199343"/>
    </source>
</evidence>
<feature type="region of interest" description="Disordered" evidence="1">
    <location>
        <begin position="24"/>
        <end position="71"/>
    </location>
</feature>
<dbReference type="EMBL" id="FMIC01000002">
    <property type="protein sequence ID" value="SCL69689.1"/>
    <property type="molecule type" value="Genomic_DNA"/>
</dbReference>
<organism evidence="3 4">
    <name type="scientific">Micromonospora peucetia</name>
    <dbReference type="NCBI Taxonomy" id="47871"/>
    <lineage>
        <taxon>Bacteria</taxon>
        <taxon>Bacillati</taxon>
        <taxon>Actinomycetota</taxon>
        <taxon>Actinomycetes</taxon>
        <taxon>Micromonosporales</taxon>
        <taxon>Micromonosporaceae</taxon>
        <taxon>Micromonospora</taxon>
    </lineage>
</organism>
<dbReference type="Proteomes" id="UP000199343">
    <property type="component" value="Unassembled WGS sequence"/>
</dbReference>
<accession>A0A1C6VTK6</accession>
<reference evidence="3 4" key="1">
    <citation type="submission" date="2016-06" db="EMBL/GenBank/DDBJ databases">
        <authorList>
            <person name="Kjaerup R.B."/>
            <person name="Dalgaard T.S."/>
            <person name="Juul-Madsen H.R."/>
        </authorList>
    </citation>
    <scope>NUCLEOTIDE SEQUENCE [LARGE SCALE GENOMIC DNA]</scope>
    <source>
        <strain evidence="3 4">DSM 43363</strain>
    </source>
</reference>
<evidence type="ECO:0000256" key="1">
    <source>
        <dbReference type="SAM" id="MobiDB-lite"/>
    </source>
</evidence>
<proteinExistence type="predicted"/>
<dbReference type="RefSeq" id="WP_091630141.1">
    <property type="nucleotide sequence ID" value="NZ_FMIC01000002.1"/>
</dbReference>
<protein>
    <recommendedName>
        <fullName evidence="5">Peptidase M10 metallopeptidase domain-containing protein</fullName>
    </recommendedName>
</protein>
<gene>
    <name evidence="3" type="ORF">GA0070608_4093</name>
</gene>
<sequence length="173" mass="18614">MKRTTIVLGTTLIAVVALAPPAMAGHGGKANSGKPDNKEQAVESNSLTSAGKAAVSHGRAQLDRSQINTSTGGGDIHVYDKSYSSSWYGQTTCTDTNWWNGLCDQYDVKFNTRTMSGKSTGYWQSLGCHELGHTGSLGHRSKSADTDNNSCMRSEIWPKNFDSHDITAINDNV</sequence>
<dbReference type="Gene3D" id="3.40.390.10">
    <property type="entry name" value="Collagenase (Catalytic Domain)"/>
    <property type="match status" value="1"/>
</dbReference>
<evidence type="ECO:0000313" key="3">
    <source>
        <dbReference type="EMBL" id="SCL69689.1"/>
    </source>
</evidence>
<dbReference type="STRING" id="47871.GA0070608_4093"/>